<reference evidence="1" key="1">
    <citation type="submission" date="2022-08" db="EMBL/GenBank/DDBJ databases">
        <title>Genome Sequence of the sulphate-reducing bacterium, Pseudodesulfovibrio portus JCM14722.</title>
        <authorList>
            <person name="Kondo R."/>
            <person name="Kataoka T."/>
        </authorList>
    </citation>
    <scope>NUCLEOTIDE SEQUENCE</scope>
    <source>
        <strain evidence="1">JCM 14722</strain>
    </source>
</reference>
<dbReference type="RefSeq" id="WP_264982561.1">
    <property type="nucleotide sequence ID" value="NZ_AP026708.1"/>
</dbReference>
<gene>
    <name evidence="1" type="ORF">JCM14722_00280</name>
</gene>
<proteinExistence type="predicted"/>
<dbReference type="Proteomes" id="UP001061361">
    <property type="component" value="Chromosome"/>
</dbReference>
<dbReference type="EMBL" id="AP026708">
    <property type="protein sequence ID" value="BDQ32486.1"/>
    <property type="molecule type" value="Genomic_DNA"/>
</dbReference>
<accession>A0ABM8AMG8</accession>
<protein>
    <submittedName>
        <fullName evidence="1">Uncharacterized protein</fullName>
    </submittedName>
</protein>
<keyword evidence="2" id="KW-1185">Reference proteome</keyword>
<sequence length="291" mass="32072">MQKTACEFPEWINEFVVDDEVFARAYDAVPDNRRALLKTNIARLFEWYGPSRRISGREAVAWRGGFDSVQSSAPADYAVVVFDANLASPARLLAGVVPPLACGVENVLAVRLGGDEWPEPLLTGLELAGQELVTDMSLDRVKGMLEEMDASGATGVVLGLELGQGLFRSLRFPTRNIDFICLECDREAVLWMDTDEPFDLDGLAFAHPDLSFSVHGAETALPPEGFRCEGNDFQDFLDSIPEVAYAPASRVDEVLDRARLVLGPGQEGCWVWPRLRPESFQFQSTAWTIGA</sequence>
<name>A0ABM8AMG8_9BACT</name>
<organism evidence="1 2">
    <name type="scientific">Pseudodesulfovibrio portus</name>
    <dbReference type="NCBI Taxonomy" id="231439"/>
    <lineage>
        <taxon>Bacteria</taxon>
        <taxon>Pseudomonadati</taxon>
        <taxon>Thermodesulfobacteriota</taxon>
        <taxon>Desulfovibrionia</taxon>
        <taxon>Desulfovibrionales</taxon>
        <taxon>Desulfovibrionaceae</taxon>
    </lineage>
</organism>
<evidence type="ECO:0000313" key="2">
    <source>
        <dbReference type="Proteomes" id="UP001061361"/>
    </source>
</evidence>
<evidence type="ECO:0000313" key="1">
    <source>
        <dbReference type="EMBL" id="BDQ32486.1"/>
    </source>
</evidence>